<reference evidence="3" key="1">
    <citation type="submission" date="2020-07" db="EMBL/GenBank/DDBJ databases">
        <authorList>
            <person name="Lin J."/>
        </authorList>
    </citation>
    <scope>NUCLEOTIDE SEQUENCE</scope>
</reference>
<dbReference type="EMBL" id="LR862152">
    <property type="protein sequence ID" value="CAD1834436.1"/>
    <property type="molecule type" value="Genomic_DNA"/>
</dbReference>
<accession>A0A6V7PV21</accession>
<dbReference type="Gene3D" id="3.40.50.970">
    <property type="match status" value="1"/>
</dbReference>
<name>A0A6V7PV21_ANACO</name>
<sequence>MAVVATVSASSAASNTISNPHCPCALPGPAHVPAAVDAPPPTPKPAYRGGGGEAPQGCAPTGHVLYDNVMRFNPKNTYRFNRNRFVLSVGTATFSTTPSSTLPAITASRSHASPSSYTTYISIGLK</sequence>
<evidence type="ECO:0000256" key="1">
    <source>
        <dbReference type="SAM" id="MobiDB-lite"/>
    </source>
</evidence>
<protein>
    <recommendedName>
        <fullName evidence="2">Transketolase N-terminal domain-containing protein</fullName>
    </recommendedName>
</protein>
<feature type="region of interest" description="Disordered" evidence="1">
    <location>
        <begin position="33"/>
        <end position="57"/>
    </location>
</feature>
<proteinExistence type="predicted"/>
<organism evidence="3">
    <name type="scientific">Ananas comosus var. bracteatus</name>
    <name type="common">red pineapple</name>
    <dbReference type="NCBI Taxonomy" id="296719"/>
    <lineage>
        <taxon>Eukaryota</taxon>
        <taxon>Viridiplantae</taxon>
        <taxon>Streptophyta</taxon>
        <taxon>Embryophyta</taxon>
        <taxon>Tracheophyta</taxon>
        <taxon>Spermatophyta</taxon>
        <taxon>Magnoliopsida</taxon>
        <taxon>Liliopsida</taxon>
        <taxon>Poales</taxon>
        <taxon>Bromeliaceae</taxon>
        <taxon>Bromelioideae</taxon>
        <taxon>Ananas</taxon>
    </lineage>
</organism>
<dbReference type="InterPro" id="IPR005474">
    <property type="entry name" value="Transketolase_N"/>
</dbReference>
<evidence type="ECO:0000259" key="2">
    <source>
        <dbReference type="Pfam" id="PF00456"/>
    </source>
</evidence>
<gene>
    <name evidence="3" type="ORF">CB5_LOCUS17647</name>
</gene>
<dbReference type="AlphaFoldDB" id="A0A6V7PV21"/>
<feature type="domain" description="Transketolase N-terminal" evidence="2">
    <location>
        <begin position="49"/>
        <end position="93"/>
    </location>
</feature>
<dbReference type="Pfam" id="PF00456">
    <property type="entry name" value="Transketolase_N"/>
    <property type="match status" value="1"/>
</dbReference>
<evidence type="ECO:0000313" key="3">
    <source>
        <dbReference type="EMBL" id="CAD1834436.1"/>
    </source>
</evidence>